<evidence type="ECO:0000313" key="3">
    <source>
        <dbReference type="Proteomes" id="UP000095329"/>
    </source>
</evidence>
<dbReference type="PANTHER" id="PTHR45527">
    <property type="entry name" value="NONRIBOSOMAL PEPTIDE SYNTHETASE"/>
    <property type="match status" value="1"/>
</dbReference>
<gene>
    <name evidence="2" type="ORF">J116_000955</name>
</gene>
<evidence type="ECO:0000259" key="1">
    <source>
        <dbReference type="Pfam" id="PF00668"/>
    </source>
</evidence>
<reference evidence="2 3" key="1">
    <citation type="journal article" date="2013" name="Genome Announc.">
        <title>Genome Sequence of Streptomyces violaceusniger Strain SPC6, a Halotolerant Streptomycete That Exhibits Rapid Growth and Development.</title>
        <authorList>
            <person name="Chen X."/>
            <person name="Zhang B."/>
            <person name="Zhang W."/>
            <person name="Wu X."/>
            <person name="Zhang M."/>
            <person name="Chen T."/>
            <person name="Liu G."/>
            <person name="Dyson P."/>
        </authorList>
    </citation>
    <scope>NUCLEOTIDE SEQUENCE [LARGE SCALE GENOMIC DNA]</scope>
    <source>
        <strain evidence="2 3">SPC6</strain>
    </source>
</reference>
<dbReference type="STRING" id="1306406.J116_000955"/>
<dbReference type="Proteomes" id="UP000095329">
    <property type="component" value="Unassembled WGS sequence"/>
</dbReference>
<dbReference type="eggNOG" id="COG1020">
    <property type="taxonomic scope" value="Bacteria"/>
</dbReference>
<comment type="caution">
    <text evidence="2">The sequence shown here is derived from an EMBL/GenBank/DDBJ whole genome shotgun (WGS) entry which is preliminary data.</text>
</comment>
<dbReference type="InterPro" id="IPR023213">
    <property type="entry name" value="CAT-like_dom_sf"/>
</dbReference>
<keyword evidence="3" id="KW-1185">Reference proteome</keyword>
<dbReference type="AlphaFoldDB" id="A0A1D3DLR8"/>
<dbReference type="RefSeq" id="WP_023591242.1">
    <property type="nucleotide sequence ID" value="NZ_ASHX02000001.1"/>
</dbReference>
<dbReference type="GO" id="GO:0043041">
    <property type="term" value="P:amino acid activation for nonribosomal peptide biosynthetic process"/>
    <property type="evidence" value="ECO:0007669"/>
    <property type="project" value="TreeGrafter"/>
</dbReference>
<dbReference type="PANTHER" id="PTHR45527:SF1">
    <property type="entry name" value="FATTY ACID SYNTHASE"/>
    <property type="match status" value="1"/>
</dbReference>
<dbReference type="Gene3D" id="3.30.559.10">
    <property type="entry name" value="Chloramphenicol acetyltransferase-like domain"/>
    <property type="match status" value="1"/>
</dbReference>
<sequence>MTTVEERTIRLHSARTGTGPATWGQRAIWGVVTRLGADAPRYNLRLDLPLTPPRPASRVLADLTELLRMHDSLHTRLLPDGDDGLTQVVDGTGELPVEVRRCPAEKAPEAGAALMEELAGRSFDHAREWPFRVGLVECDGLAHRLVLAASHTAMDLWGEGRMLRDLRLIEAGQSADSLLLARPALQPLDAAAVQASPLGRRRDEAARRYWCERLTAGPRRIFQDPAAPERAVTDPSRLFPNALLRSPALAVAVERVAADLGVSDAAVLLGAASHRLARMSGSSDVLFQVVVSNRFQPAAAESVSTMAQEAVFLLTDAATDFEDAVRRTRSVAFTAFRHAGYDKWALDREVARLVERGEAADHSCWWNDTRDPADGPFDTTGRPGAALGELTARTELTWPTEFLPRKNVSVAVDVLTAPGALELAMTADPAVLTREGMERFLRGVEESVVAKALALEER</sequence>
<dbReference type="InterPro" id="IPR001242">
    <property type="entry name" value="Condensation_dom"/>
</dbReference>
<dbReference type="GO" id="GO:0044550">
    <property type="term" value="P:secondary metabolite biosynthetic process"/>
    <property type="evidence" value="ECO:0007669"/>
    <property type="project" value="TreeGrafter"/>
</dbReference>
<accession>A0A1D3DLR8</accession>
<evidence type="ECO:0000313" key="2">
    <source>
        <dbReference type="EMBL" id="OEJ93261.1"/>
    </source>
</evidence>
<dbReference type="GO" id="GO:0031177">
    <property type="term" value="F:phosphopantetheine binding"/>
    <property type="evidence" value="ECO:0007669"/>
    <property type="project" value="TreeGrafter"/>
</dbReference>
<feature type="domain" description="Condensation" evidence="1">
    <location>
        <begin position="34"/>
        <end position="343"/>
    </location>
</feature>
<organism evidence="2 3">
    <name type="scientific">Streptomyces thermolilacinus SPC6</name>
    <dbReference type="NCBI Taxonomy" id="1306406"/>
    <lineage>
        <taxon>Bacteria</taxon>
        <taxon>Bacillati</taxon>
        <taxon>Actinomycetota</taxon>
        <taxon>Actinomycetes</taxon>
        <taxon>Kitasatosporales</taxon>
        <taxon>Streptomycetaceae</taxon>
        <taxon>Streptomyces</taxon>
    </lineage>
</organism>
<dbReference type="Gene3D" id="3.30.559.30">
    <property type="entry name" value="Nonribosomal peptide synthetase, condensation domain"/>
    <property type="match status" value="1"/>
</dbReference>
<name>A0A1D3DLR8_9ACTN</name>
<protein>
    <submittedName>
        <fullName evidence="2">Non-ribosomal peptide synthetase condensation domain protein</fullName>
    </submittedName>
</protein>
<dbReference type="GO" id="GO:0003824">
    <property type="term" value="F:catalytic activity"/>
    <property type="evidence" value="ECO:0007669"/>
    <property type="project" value="InterPro"/>
</dbReference>
<dbReference type="GO" id="GO:0008610">
    <property type="term" value="P:lipid biosynthetic process"/>
    <property type="evidence" value="ECO:0007669"/>
    <property type="project" value="UniProtKB-ARBA"/>
</dbReference>
<dbReference type="GO" id="GO:0005737">
    <property type="term" value="C:cytoplasm"/>
    <property type="evidence" value="ECO:0007669"/>
    <property type="project" value="TreeGrafter"/>
</dbReference>
<dbReference type="SUPFAM" id="SSF52777">
    <property type="entry name" value="CoA-dependent acyltransferases"/>
    <property type="match status" value="2"/>
</dbReference>
<dbReference type="OrthoDB" id="3405520at2"/>
<dbReference type="EMBL" id="ASHX02000001">
    <property type="protein sequence ID" value="OEJ93261.1"/>
    <property type="molecule type" value="Genomic_DNA"/>
</dbReference>
<dbReference type="Pfam" id="PF00668">
    <property type="entry name" value="Condensation"/>
    <property type="match status" value="1"/>
</dbReference>
<proteinExistence type="predicted"/>